<dbReference type="Gene3D" id="2.150.10.10">
    <property type="entry name" value="Serralysin-like metalloprotease, C-terminal"/>
    <property type="match status" value="1"/>
</dbReference>
<dbReference type="Pfam" id="PF17963">
    <property type="entry name" value="Big_9"/>
    <property type="match status" value="1"/>
</dbReference>
<feature type="compositionally biased region" description="Gly residues" evidence="1">
    <location>
        <begin position="10"/>
        <end position="20"/>
    </location>
</feature>
<dbReference type="RefSeq" id="WP_095594088.1">
    <property type="nucleotide sequence ID" value="NZ_BMKN01000002.1"/>
</dbReference>
<keyword evidence="3" id="KW-1185">Reference proteome</keyword>
<dbReference type="InterPro" id="IPR001343">
    <property type="entry name" value="Hemolysn_Ca-bd"/>
</dbReference>
<name>A0A917AHG2_9RHOB</name>
<accession>A0A917AHG2</accession>
<reference evidence="2" key="1">
    <citation type="journal article" date="2014" name="Int. J. Syst. Evol. Microbiol.">
        <title>Complete genome sequence of Corynebacterium casei LMG S-19264T (=DSM 44701T), isolated from a smear-ripened cheese.</title>
        <authorList>
            <consortium name="US DOE Joint Genome Institute (JGI-PGF)"/>
            <person name="Walter F."/>
            <person name="Albersmeier A."/>
            <person name="Kalinowski J."/>
            <person name="Ruckert C."/>
        </authorList>
    </citation>
    <scope>NUCLEOTIDE SEQUENCE</scope>
    <source>
        <strain evidence="2">CGMCC 1.16012</strain>
    </source>
</reference>
<dbReference type="OrthoDB" id="9773411at2"/>
<dbReference type="Proteomes" id="UP000606730">
    <property type="component" value="Unassembled WGS sequence"/>
</dbReference>
<protein>
    <recommendedName>
        <fullName evidence="4">Cadherin domain-containing protein</fullName>
    </recommendedName>
</protein>
<gene>
    <name evidence="2" type="ORF">GCM10011517_21590</name>
</gene>
<evidence type="ECO:0000256" key="1">
    <source>
        <dbReference type="SAM" id="MobiDB-lite"/>
    </source>
</evidence>
<dbReference type="SUPFAM" id="SSF51120">
    <property type="entry name" value="beta-Roll"/>
    <property type="match status" value="1"/>
</dbReference>
<sequence length="674" mass="71763">MARGKKGGKPSDGGGDGGGTDPVVDLTVIGTSGSDRLGGGAGNDTFTGLEGDDKINGGDGFDTAVYRGSIHDFSWSFDRKNNAIVTDLNSADGNEGRDTLTKVEAIQFDDYTYLLYDDNPAYFYQAPVSTTVDTPVYVTIEYYDLDDRSVYASFTFNPNTQGWITNIEHIVEDVASGRKRTSTFEFDPTTVDRSYLAEGEVEVVTFDINLGVAVADGIDPKMEIQVIGLNDAPTMLDDAEIQVTEDAGAVQFDLATLGQDVDSDDDGSSLSYAIVSAPDGVAVSLDGTVVTVDPGAGFQLMNSGETLELTLQVQAMDQHGAVSEVQDVIIVVNGADDPVPTYLDANGRVDYGLLGLDPSTAPVLPELNGLTNDPSYPDIVAFTDGDDAKIINTHYIEGFSWNDFWYSGFENPNYDDLAFYTGLGNDKLVFLFDDATGHMEIVDIAMGAGEDVLVIDSDTTGGATISGLNVDMGDDNDQLFVEMDGPGVLQFGLSEFNMGEGNDLMQVKITNPTPDGYGALGALISTDIWMGDGNDTLLIDLRVDNPILWDEMGLDIDTGHGNDHVEITTGPGEALDGTGIDGEIDLGTGDDYLLLDLDADASAQSFFVQGGWPYHLGPEGGYDIVELADGDLSDYSLTAGSTNSYTLTYGNQTVHFSNVEEILLDGENLIGLLA</sequence>
<evidence type="ECO:0000313" key="2">
    <source>
        <dbReference type="EMBL" id="GGE53551.1"/>
    </source>
</evidence>
<dbReference type="GO" id="GO:0005509">
    <property type="term" value="F:calcium ion binding"/>
    <property type="evidence" value="ECO:0007669"/>
    <property type="project" value="InterPro"/>
</dbReference>
<reference evidence="2" key="2">
    <citation type="submission" date="2020-09" db="EMBL/GenBank/DDBJ databases">
        <authorList>
            <person name="Sun Q."/>
            <person name="Zhou Y."/>
        </authorList>
    </citation>
    <scope>NUCLEOTIDE SEQUENCE</scope>
    <source>
        <strain evidence="2">CGMCC 1.16012</strain>
    </source>
</reference>
<evidence type="ECO:0000313" key="3">
    <source>
        <dbReference type="Proteomes" id="UP000606730"/>
    </source>
</evidence>
<dbReference type="Pfam" id="PF00353">
    <property type="entry name" value="HemolysinCabind"/>
    <property type="match status" value="1"/>
</dbReference>
<comment type="caution">
    <text evidence="2">The sequence shown here is derived from an EMBL/GenBank/DDBJ whole genome shotgun (WGS) entry which is preliminary data.</text>
</comment>
<proteinExistence type="predicted"/>
<evidence type="ECO:0008006" key="4">
    <source>
        <dbReference type="Google" id="ProtNLM"/>
    </source>
</evidence>
<feature type="region of interest" description="Disordered" evidence="1">
    <location>
        <begin position="1"/>
        <end position="23"/>
    </location>
</feature>
<dbReference type="AlphaFoldDB" id="A0A917AHG2"/>
<dbReference type="InterPro" id="IPR011049">
    <property type="entry name" value="Serralysin-like_metalloprot_C"/>
</dbReference>
<dbReference type="EMBL" id="BMKN01000002">
    <property type="protein sequence ID" value="GGE53551.1"/>
    <property type="molecule type" value="Genomic_DNA"/>
</dbReference>
<organism evidence="2 3">
    <name type="scientific">Actibacterium pelagium</name>
    <dbReference type="NCBI Taxonomy" id="2029103"/>
    <lineage>
        <taxon>Bacteria</taxon>
        <taxon>Pseudomonadati</taxon>
        <taxon>Pseudomonadota</taxon>
        <taxon>Alphaproteobacteria</taxon>
        <taxon>Rhodobacterales</taxon>
        <taxon>Roseobacteraceae</taxon>
        <taxon>Actibacterium</taxon>
    </lineage>
</organism>